<dbReference type="PANTHER" id="PTHR33021">
    <property type="entry name" value="BLUE COPPER PROTEIN"/>
    <property type="match status" value="1"/>
</dbReference>
<keyword evidence="2" id="KW-0325">Glycoprotein</keyword>
<protein>
    <submittedName>
        <fullName evidence="6">Putative cupredoxin</fullName>
    </submittedName>
</protein>
<dbReference type="InterPro" id="IPR003245">
    <property type="entry name" value="Phytocyanin_dom"/>
</dbReference>
<feature type="domain" description="Phytocyanin" evidence="5">
    <location>
        <begin position="27"/>
        <end position="131"/>
    </location>
</feature>
<dbReference type="Proteomes" id="UP000238479">
    <property type="component" value="Chromosome 2"/>
</dbReference>
<dbReference type="AlphaFoldDB" id="A0A2P6RIT8"/>
<evidence type="ECO:0000256" key="2">
    <source>
        <dbReference type="ARBA" id="ARBA00023180"/>
    </source>
</evidence>
<dbReference type="STRING" id="74649.A0A2P6RIT8"/>
<feature type="transmembrane region" description="Helical" evidence="3">
    <location>
        <begin position="157"/>
        <end position="177"/>
    </location>
</feature>
<dbReference type="Pfam" id="PF02298">
    <property type="entry name" value="Cu_bind_like"/>
    <property type="match status" value="1"/>
</dbReference>
<accession>A0A2P6RIT8</accession>
<keyword evidence="3" id="KW-0472">Membrane</keyword>
<dbReference type="OMA" id="TRYFICT"/>
<dbReference type="InterPro" id="IPR039391">
    <property type="entry name" value="Phytocyanin-like"/>
</dbReference>
<dbReference type="GO" id="GO:0005886">
    <property type="term" value="C:plasma membrane"/>
    <property type="evidence" value="ECO:0007669"/>
    <property type="project" value="TreeGrafter"/>
</dbReference>
<dbReference type="PANTHER" id="PTHR33021:SF522">
    <property type="entry name" value="PHYTOCYANIN DOMAIN-CONTAINING PROTEIN"/>
    <property type="match status" value="1"/>
</dbReference>
<keyword evidence="3" id="KW-0812">Transmembrane</keyword>
<evidence type="ECO:0000313" key="7">
    <source>
        <dbReference type="Proteomes" id="UP000238479"/>
    </source>
</evidence>
<feature type="signal peptide" evidence="4">
    <location>
        <begin position="1"/>
        <end position="26"/>
    </location>
</feature>
<evidence type="ECO:0000256" key="1">
    <source>
        <dbReference type="ARBA" id="ARBA00023157"/>
    </source>
</evidence>
<keyword evidence="1" id="KW-1015">Disulfide bond</keyword>
<keyword evidence="4" id="KW-0732">Signal</keyword>
<dbReference type="SUPFAM" id="SSF49503">
    <property type="entry name" value="Cupredoxins"/>
    <property type="match status" value="1"/>
</dbReference>
<dbReference type="GO" id="GO:0009055">
    <property type="term" value="F:electron transfer activity"/>
    <property type="evidence" value="ECO:0007669"/>
    <property type="project" value="InterPro"/>
</dbReference>
<name>A0A2P6RIT8_ROSCH</name>
<dbReference type="OrthoDB" id="2015260at2759"/>
<feature type="chain" id="PRO_5015132475" evidence="4">
    <location>
        <begin position="27"/>
        <end position="178"/>
    </location>
</feature>
<proteinExistence type="predicted"/>
<comment type="caution">
    <text evidence="6">The sequence shown here is derived from an EMBL/GenBank/DDBJ whole genome shotgun (WGS) entry which is preliminary data.</text>
</comment>
<dbReference type="EMBL" id="PDCK01000040">
    <property type="protein sequence ID" value="PRQ46338.1"/>
    <property type="molecule type" value="Genomic_DNA"/>
</dbReference>
<keyword evidence="3" id="KW-1133">Transmembrane helix</keyword>
<dbReference type="PROSITE" id="PS51485">
    <property type="entry name" value="PHYTOCYANIN"/>
    <property type="match status" value="1"/>
</dbReference>
<evidence type="ECO:0000259" key="5">
    <source>
        <dbReference type="PROSITE" id="PS51485"/>
    </source>
</evidence>
<evidence type="ECO:0000313" key="6">
    <source>
        <dbReference type="EMBL" id="PRQ46338.1"/>
    </source>
</evidence>
<evidence type="ECO:0000256" key="4">
    <source>
        <dbReference type="SAM" id="SignalP"/>
    </source>
</evidence>
<dbReference type="Gene3D" id="2.60.40.420">
    <property type="entry name" value="Cupredoxins - blue copper proteins"/>
    <property type="match status" value="1"/>
</dbReference>
<dbReference type="Gramene" id="PRQ46338">
    <property type="protein sequence ID" value="PRQ46338"/>
    <property type="gene ID" value="RchiOBHm_Chr2g0087991"/>
</dbReference>
<organism evidence="6 7">
    <name type="scientific">Rosa chinensis</name>
    <name type="common">China rose</name>
    <dbReference type="NCBI Taxonomy" id="74649"/>
    <lineage>
        <taxon>Eukaryota</taxon>
        <taxon>Viridiplantae</taxon>
        <taxon>Streptophyta</taxon>
        <taxon>Embryophyta</taxon>
        <taxon>Tracheophyta</taxon>
        <taxon>Spermatophyta</taxon>
        <taxon>Magnoliopsida</taxon>
        <taxon>eudicotyledons</taxon>
        <taxon>Gunneridae</taxon>
        <taxon>Pentapetalae</taxon>
        <taxon>rosids</taxon>
        <taxon>fabids</taxon>
        <taxon>Rosales</taxon>
        <taxon>Rosaceae</taxon>
        <taxon>Rosoideae</taxon>
        <taxon>Rosoideae incertae sedis</taxon>
        <taxon>Rosa</taxon>
    </lineage>
</organism>
<dbReference type="InterPro" id="IPR008972">
    <property type="entry name" value="Cupredoxin"/>
</dbReference>
<evidence type="ECO:0000256" key="3">
    <source>
        <dbReference type="SAM" id="Phobius"/>
    </source>
</evidence>
<gene>
    <name evidence="6" type="ORF">RchiOBHm_Chr2g0087991</name>
</gene>
<keyword evidence="7" id="KW-1185">Reference proteome</keyword>
<reference evidence="6 7" key="1">
    <citation type="journal article" date="2018" name="Nat. Genet.">
        <title>The Rosa genome provides new insights in the design of modern roses.</title>
        <authorList>
            <person name="Bendahmane M."/>
        </authorList>
    </citation>
    <scope>NUCLEOTIDE SEQUENCE [LARGE SCALE GENOMIC DNA]</scope>
    <source>
        <strain evidence="7">cv. Old Blush</strain>
    </source>
</reference>
<sequence length="178" mass="18957">MVSSQLGLIGCSLLVVALALLKGATAESYTVGEDLGWNIPPSGSVAYANWAASKQFQLGDVVVFKWTGPHTVAEVTQADFSSCTKSNPIALYDSSPARITLSSLNGTRYFICTEDNHCSVLGQKVAITMGGTGQYTPGDDNSDDDDDWWRWNSASSLTIGTALSAVISTAVIFFLNYI</sequence>
<dbReference type="FunFam" id="2.60.40.420:FF:000034">
    <property type="entry name" value="Cupredoxin superfamily protein"/>
    <property type="match status" value="1"/>
</dbReference>